<keyword evidence="2" id="KW-0812">Transmembrane</keyword>
<feature type="compositionally biased region" description="Low complexity" evidence="1">
    <location>
        <begin position="98"/>
        <end position="107"/>
    </location>
</feature>
<dbReference type="AlphaFoldDB" id="A0A061BI65"/>
<evidence type="ECO:0000313" key="3">
    <source>
        <dbReference type="EMBL" id="CDR49654.1"/>
    </source>
</evidence>
<feature type="compositionally biased region" description="Low complexity" evidence="1">
    <location>
        <begin position="68"/>
        <end position="89"/>
    </location>
</feature>
<sequence>MLGRSGVHSGRSLLAQAARTPFLPSFRFVSTSSSIRQQQQPPHGAAAARESAQTTADALYAEQGVSAGQAGTSGSATSTGITPSSSASAQTSGEALYASSGPSAATSGGTGEAFPYGKPLASERKDGFATGTSAPVETDAAAASVKRPVLHEEPREEVQAPMARVRRPVGAFRGGLIGFLLGVSLVGGYGYFRLLDDYKQASSALLLSVDELKRSTTQMSTHLSRISSLESAISKLESSSATKKQVDSLRGEYTKLFESEHLEVLNLRAHVWGIEQDLRNLTKRDTSVRI</sequence>
<accession>A0A061BI65</accession>
<reference evidence="3" key="1">
    <citation type="journal article" date="2014" name="Genome Announc.">
        <title>Draft genome sequence of Rhodosporidium toruloides CECT1137, an oleaginous yeast of biotechnological interest.</title>
        <authorList>
            <person name="Morin N."/>
            <person name="Calcas X."/>
            <person name="Devillers H."/>
            <person name="Durrens P."/>
            <person name="Sherman D.J."/>
            <person name="Nicaud J.-M."/>
            <person name="Neuveglise C."/>
        </authorList>
    </citation>
    <scope>NUCLEOTIDE SEQUENCE</scope>
    <source>
        <strain evidence="3">CECT1137</strain>
    </source>
</reference>
<evidence type="ECO:0000256" key="1">
    <source>
        <dbReference type="SAM" id="MobiDB-lite"/>
    </source>
</evidence>
<feature type="region of interest" description="Disordered" evidence="1">
    <location>
        <begin position="68"/>
        <end position="159"/>
    </location>
</feature>
<evidence type="ECO:0000256" key="2">
    <source>
        <dbReference type="SAM" id="Phobius"/>
    </source>
</evidence>
<protein>
    <submittedName>
        <fullName evidence="3">RHTO0S29e00804g1_1</fullName>
    </submittedName>
</protein>
<feature type="region of interest" description="Disordered" evidence="1">
    <location>
        <begin position="33"/>
        <end position="54"/>
    </location>
</feature>
<name>A0A061BI65_RHOTO</name>
<dbReference type="EMBL" id="LK052964">
    <property type="protein sequence ID" value="CDR49654.1"/>
    <property type="molecule type" value="Genomic_DNA"/>
</dbReference>
<keyword evidence="2" id="KW-0472">Membrane</keyword>
<feature type="compositionally biased region" description="Basic and acidic residues" evidence="1">
    <location>
        <begin position="149"/>
        <end position="158"/>
    </location>
</feature>
<proteinExistence type="predicted"/>
<gene>
    <name evidence="3" type="ORF">RHTO0S_29e00804g</name>
</gene>
<dbReference type="OrthoDB" id="5331396at2759"/>
<keyword evidence="2" id="KW-1133">Transmembrane helix</keyword>
<feature type="compositionally biased region" description="Low complexity" evidence="1">
    <location>
        <begin position="37"/>
        <end position="54"/>
    </location>
</feature>
<feature type="transmembrane region" description="Helical" evidence="2">
    <location>
        <begin position="171"/>
        <end position="192"/>
    </location>
</feature>
<dbReference type="PANTHER" id="PTHR37849">
    <property type="entry name" value="YALI0E11605P"/>
    <property type="match status" value="1"/>
</dbReference>
<dbReference type="PANTHER" id="PTHR37849:SF1">
    <property type="entry name" value="YALI0E11605P"/>
    <property type="match status" value="1"/>
</dbReference>
<organism evidence="3">
    <name type="scientific">Rhodotorula toruloides</name>
    <name type="common">Yeast</name>
    <name type="synonym">Rhodosporidium toruloides</name>
    <dbReference type="NCBI Taxonomy" id="5286"/>
    <lineage>
        <taxon>Eukaryota</taxon>
        <taxon>Fungi</taxon>
        <taxon>Dikarya</taxon>
        <taxon>Basidiomycota</taxon>
        <taxon>Pucciniomycotina</taxon>
        <taxon>Microbotryomycetes</taxon>
        <taxon>Sporidiobolales</taxon>
        <taxon>Sporidiobolaceae</taxon>
        <taxon>Rhodotorula</taxon>
    </lineage>
</organism>